<evidence type="ECO:0000259" key="1">
    <source>
        <dbReference type="Pfam" id="PF25181"/>
    </source>
</evidence>
<reference evidence="2" key="1">
    <citation type="submission" date="2020-05" db="EMBL/GenBank/DDBJ databases">
        <authorList>
            <person name="Chiriac C."/>
            <person name="Salcher M."/>
            <person name="Ghai R."/>
            <person name="Kavagutti S V."/>
        </authorList>
    </citation>
    <scope>NUCLEOTIDE SEQUENCE</scope>
</reference>
<proteinExistence type="predicted"/>
<evidence type="ECO:0000313" key="2">
    <source>
        <dbReference type="EMBL" id="CAB4198784.1"/>
    </source>
</evidence>
<dbReference type="Pfam" id="PF25181">
    <property type="entry name" value="Phage_Bbp19"/>
    <property type="match status" value="1"/>
</dbReference>
<dbReference type="EMBL" id="LR797273">
    <property type="protein sequence ID" value="CAB4198784.1"/>
    <property type="molecule type" value="Genomic_DNA"/>
</dbReference>
<feature type="domain" description="Bbp19-like phage" evidence="1">
    <location>
        <begin position="34"/>
        <end position="99"/>
    </location>
</feature>
<gene>
    <name evidence="2" type="ORF">UFOVP1324_11</name>
</gene>
<organism evidence="2">
    <name type="scientific">uncultured Caudovirales phage</name>
    <dbReference type="NCBI Taxonomy" id="2100421"/>
    <lineage>
        <taxon>Viruses</taxon>
        <taxon>Duplodnaviria</taxon>
        <taxon>Heunggongvirae</taxon>
        <taxon>Uroviricota</taxon>
        <taxon>Caudoviricetes</taxon>
        <taxon>Peduoviridae</taxon>
        <taxon>Maltschvirus</taxon>
        <taxon>Maltschvirus maltsch</taxon>
    </lineage>
</organism>
<dbReference type="InterPro" id="IPR057447">
    <property type="entry name" value="Bbp19-like_phage"/>
</dbReference>
<protein>
    <recommendedName>
        <fullName evidence="1">Bbp19-like phage domain-containing protein</fullName>
    </recommendedName>
</protein>
<accession>A0A6J5S1K5</accession>
<name>A0A6J5S1K5_9CAUD</name>
<sequence>MSEHDPTDFLDEEARETDAQAAAEQAIRWEVSDWRWLMGSKRGRRVVWRLLTNAGVYRLSYQPGDALGTAFQEGNRNQGQRILALIMEHASEAYALMVQERTNVRS</sequence>